<dbReference type="PROSITE" id="PS51421">
    <property type="entry name" value="RAS"/>
    <property type="match status" value="1"/>
</dbReference>
<dbReference type="SMART" id="SM00177">
    <property type="entry name" value="ARF"/>
    <property type="match status" value="1"/>
</dbReference>
<evidence type="ECO:0000256" key="2">
    <source>
        <dbReference type="ARBA" id="ARBA00022741"/>
    </source>
</evidence>
<dbReference type="InterPro" id="IPR005225">
    <property type="entry name" value="Small_GTP-bd"/>
</dbReference>
<comment type="subcellular location">
    <subcellularLocation>
        <location evidence="1">Endomembrane system</location>
    </subcellularLocation>
</comment>
<gene>
    <name evidence="5" type="ORF">ECRASSUSDP1_LOCUS21719</name>
    <name evidence="6" type="ORF">ECRASSUSDP1_LOCUS21854</name>
</gene>
<dbReference type="EMBL" id="CAMPGE010022232">
    <property type="protein sequence ID" value="CAI2380287.1"/>
    <property type="molecule type" value="Genomic_DNA"/>
</dbReference>
<evidence type="ECO:0000313" key="6">
    <source>
        <dbReference type="EMBL" id="CAI2380420.1"/>
    </source>
</evidence>
<dbReference type="InterPro" id="IPR001806">
    <property type="entry name" value="Small_GTPase"/>
</dbReference>
<name>A0AAD2D4Q2_EUPCR</name>
<sequence length="211" mass="24255">MKMKKLPKDLVHSDYKFKIILIGDAAVGKTSFLLRFTENKFTEDHLATIGVDFQSKCLSFGKKIIKLQIWDTAGQERFRSITRSYYKNSHGCLAIYDISDESSFEKIKELIEYYKEESEARLPFNVILIGNKSDLDLDRHVPTLKGKMLAEEYGIPFFETSVKNDQNVDEAFMAVAGEAIKSTKYIDEKTTENVKKLHDTLMKPKKKSKCC</sequence>
<dbReference type="Pfam" id="PF00071">
    <property type="entry name" value="Ras"/>
    <property type="match status" value="1"/>
</dbReference>
<dbReference type="PROSITE" id="PS51420">
    <property type="entry name" value="RHO"/>
    <property type="match status" value="1"/>
</dbReference>
<dbReference type="SMART" id="SM00176">
    <property type="entry name" value="RAN"/>
    <property type="match status" value="1"/>
</dbReference>
<evidence type="ECO:0000256" key="3">
    <source>
        <dbReference type="ARBA" id="ARBA00023134"/>
    </source>
</evidence>
<comment type="caution">
    <text evidence="5">The sequence shown here is derived from an EMBL/GenBank/DDBJ whole genome shotgun (WGS) entry which is preliminary data.</text>
</comment>
<dbReference type="EMBL" id="CAMPGE010022374">
    <property type="protein sequence ID" value="CAI2380420.1"/>
    <property type="molecule type" value="Genomic_DNA"/>
</dbReference>
<keyword evidence="3" id="KW-0342">GTP-binding</keyword>
<dbReference type="PROSITE" id="PS51419">
    <property type="entry name" value="RAB"/>
    <property type="match status" value="1"/>
</dbReference>
<dbReference type="FunFam" id="3.40.50.300:FF:000586">
    <property type="entry name" value="Rab family GTPase"/>
    <property type="match status" value="1"/>
</dbReference>
<dbReference type="Proteomes" id="UP001295684">
    <property type="component" value="Unassembled WGS sequence"/>
</dbReference>
<dbReference type="PRINTS" id="PR00449">
    <property type="entry name" value="RASTRNSFRMNG"/>
</dbReference>
<dbReference type="SMART" id="SM00175">
    <property type="entry name" value="RAB"/>
    <property type="match status" value="1"/>
</dbReference>
<dbReference type="GO" id="GO:0005525">
    <property type="term" value="F:GTP binding"/>
    <property type="evidence" value="ECO:0007669"/>
    <property type="project" value="UniProtKB-KW"/>
</dbReference>
<keyword evidence="2" id="KW-0547">Nucleotide-binding</keyword>
<keyword evidence="4" id="KW-0472">Membrane</keyword>
<accession>A0AAD2D4Q2</accession>
<protein>
    <submittedName>
        <fullName evidence="5">Uncharacterized protein</fullName>
    </submittedName>
</protein>
<dbReference type="PANTHER" id="PTHR47977">
    <property type="entry name" value="RAS-RELATED PROTEIN RAB"/>
    <property type="match status" value="1"/>
</dbReference>
<evidence type="ECO:0000256" key="4">
    <source>
        <dbReference type="ARBA" id="ARBA00023136"/>
    </source>
</evidence>
<dbReference type="InterPro" id="IPR050227">
    <property type="entry name" value="Rab"/>
</dbReference>
<dbReference type="CDD" id="cd00154">
    <property type="entry name" value="Rab"/>
    <property type="match status" value="1"/>
</dbReference>
<evidence type="ECO:0000256" key="1">
    <source>
        <dbReference type="ARBA" id="ARBA00004308"/>
    </source>
</evidence>
<dbReference type="SMART" id="SM00173">
    <property type="entry name" value="RAS"/>
    <property type="match status" value="1"/>
</dbReference>
<dbReference type="SMART" id="SM00174">
    <property type="entry name" value="RHO"/>
    <property type="match status" value="1"/>
</dbReference>
<proteinExistence type="predicted"/>
<dbReference type="SUPFAM" id="SSF52540">
    <property type="entry name" value="P-loop containing nucleoside triphosphate hydrolases"/>
    <property type="match status" value="1"/>
</dbReference>
<evidence type="ECO:0000313" key="5">
    <source>
        <dbReference type="EMBL" id="CAI2380287.1"/>
    </source>
</evidence>
<organism evidence="5 7">
    <name type="scientific">Euplotes crassus</name>
    <dbReference type="NCBI Taxonomy" id="5936"/>
    <lineage>
        <taxon>Eukaryota</taxon>
        <taxon>Sar</taxon>
        <taxon>Alveolata</taxon>
        <taxon>Ciliophora</taxon>
        <taxon>Intramacronucleata</taxon>
        <taxon>Spirotrichea</taxon>
        <taxon>Hypotrichia</taxon>
        <taxon>Euplotida</taxon>
        <taxon>Euplotidae</taxon>
        <taxon>Moneuplotes</taxon>
    </lineage>
</organism>
<dbReference type="Gene3D" id="3.40.50.300">
    <property type="entry name" value="P-loop containing nucleotide triphosphate hydrolases"/>
    <property type="match status" value="1"/>
</dbReference>
<dbReference type="AlphaFoldDB" id="A0AAD2D4Q2"/>
<dbReference type="GO" id="GO:0012505">
    <property type="term" value="C:endomembrane system"/>
    <property type="evidence" value="ECO:0007669"/>
    <property type="project" value="UniProtKB-SubCell"/>
</dbReference>
<dbReference type="InterPro" id="IPR027417">
    <property type="entry name" value="P-loop_NTPase"/>
</dbReference>
<keyword evidence="7" id="KW-1185">Reference proteome</keyword>
<evidence type="ECO:0000313" key="7">
    <source>
        <dbReference type="Proteomes" id="UP001295684"/>
    </source>
</evidence>
<reference evidence="5" key="1">
    <citation type="submission" date="2023-07" db="EMBL/GenBank/DDBJ databases">
        <authorList>
            <consortium name="AG Swart"/>
            <person name="Singh M."/>
            <person name="Singh A."/>
            <person name="Seah K."/>
            <person name="Emmerich C."/>
        </authorList>
    </citation>
    <scope>NUCLEOTIDE SEQUENCE</scope>
    <source>
        <strain evidence="5">DP1</strain>
    </source>
</reference>
<dbReference type="GO" id="GO:0003924">
    <property type="term" value="F:GTPase activity"/>
    <property type="evidence" value="ECO:0007669"/>
    <property type="project" value="InterPro"/>
</dbReference>
<dbReference type="NCBIfam" id="TIGR00231">
    <property type="entry name" value="small_GTP"/>
    <property type="match status" value="1"/>
</dbReference>